<accession>K0RTR0</accession>
<dbReference type="AlphaFoldDB" id="K0RTR0"/>
<gene>
    <name evidence="1" type="ORF">THAOC_24482</name>
</gene>
<dbReference type="Proteomes" id="UP000266841">
    <property type="component" value="Unassembled WGS sequence"/>
</dbReference>
<name>K0RTR0_THAOC</name>
<feature type="non-terminal residue" evidence="1">
    <location>
        <position position="1"/>
    </location>
</feature>
<sequence>QDYTANVDAQLNENNVAIQFLAGLDPKPSSSVAARSAVAAARSAVAAARSKRARFHAGDGGGEYWIHSPP</sequence>
<keyword evidence="2" id="KW-1185">Reference proteome</keyword>
<protein>
    <submittedName>
        <fullName evidence="1">Uncharacterized protein</fullName>
    </submittedName>
</protein>
<organism evidence="1 2">
    <name type="scientific">Thalassiosira oceanica</name>
    <name type="common">Marine diatom</name>
    <dbReference type="NCBI Taxonomy" id="159749"/>
    <lineage>
        <taxon>Eukaryota</taxon>
        <taxon>Sar</taxon>
        <taxon>Stramenopiles</taxon>
        <taxon>Ochrophyta</taxon>
        <taxon>Bacillariophyta</taxon>
        <taxon>Coscinodiscophyceae</taxon>
        <taxon>Thalassiosirophycidae</taxon>
        <taxon>Thalassiosirales</taxon>
        <taxon>Thalassiosiraceae</taxon>
        <taxon>Thalassiosira</taxon>
    </lineage>
</organism>
<proteinExistence type="predicted"/>
<reference evidence="1 2" key="1">
    <citation type="journal article" date="2012" name="Genome Biol.">
        <title>Genome and low-iron response of an oceanic diatom adapted to chronic iron limitation.</title>
        <authorList>
            <person name="Lommer M."/>
            <person name="Specht M."/>
            <person name="Roy A.S."/>
            <person name="Kraemer L."/>
            <person name="Andreson R."/>
            <person name="Gutowska M.A."/>
            <person name="Wolf J."/>
            <person name="Bergner S.V."/>
            <person name="Schilhabel M.B."/>
            <person name="Klostermeier U.C."/>
            <person name="Beiko R.G."/>
            <person name="Rosenstiel P."/>
            <person name="Hippler M."/>
            <person name="Laroche J."/>
        </authorList>
    </citation>
    <scope>NUCLEOTIDE SEQUENCE [LARGE SCALE GENOMIC DNA]</scope>
    <source>
        <strain evidence="1 2">CCMP1005</strain>
    </source>
</reference>
<evidence type="ECO:0000313" key="2">
    <source>
        <dbReference type="Proteomes" id="UP000266841"/>
    </source>
</evidence>
<comment type="caution">
    <text evidence="1">The sequence shown here is derived from an EMBL/GenBank/DDBJ whole genome shotgun (WGS) entry which is preliminary data.</text>
</comment>
<dbReference type="EMBL" id="AGNL01033302">
    <property type="protein sequence ID" value="EJK55749.1"/>
    <property type="molecule type" value="Genomic_DNA"/>
</dbReference>
<evidence type="ECO:0000313" key="1">
    <source>
        <dbReference type="EMBL" id="EJK55749.1"/>
    </source>
</evidence>